<comment type="catalytic activity">
    <reaction evidence="15">
        <text>DNA(n) + a 2'-deoxyribonucleoside 5'-triphosphate = DNA(n+1) + diphosphate</text>
        <dbReference type="Rhea" id="RHEA:22508"/>
        <dbReference type="Rhea" id="RHEA-COMP:17339"/>
        <dbReference type="Rhea" id="RHEA-COMP:17340"/>
        <dbReference type="ChEBI" id="CHEBI:33019"/>
        <dbReference type="ChEBI" id="CHEBI:61560"/>
        <dbReference type="ChEBI" id="CHEBI:173112"/>
        <dbReference type="EC" id="2.7.7.7"/>
    </reaction>
</comment>
<evidence type="ECO:0000313" key="17">
    <source>
        <dbReference type="Ensembl" id="ENSEBUP00000013981.1"/>
    </source>
</evidence>
<proteinExistence type="inferred from homology"/>
<evidence type="ECO:0000256" key="12">
    <source>
        <dbReference type="ARBA" id="ARBA00023014"/>
    </source>
</evidence>
<dbReference type="Gene3D" id="3.30.420.10">
    <property type="entry name" value="Ribonuclease H-like superfamily/Ribonuclease H"/>
    <property type="match status" value="1"/>
</dbReference>
<dbReference type="GO" id="GO:0003887">
    <property type="term" value="F:DNA-directed DNA polymerase activity"/>
    <property type="evidence" value="ECO:0007669"/>
    <property type="project" value="UniProtKB-KW"/>
</dbReference>
<dbReference type="Proteomes" id="UP000694388">
    <property type="component" value="Unplaced"/>
</dbReference>
<dbReference type="GO" id="GO:0008270">
    <property type="term" value="F:zinc ion binding"/>
    <property type="evidence" value="ECO:0007669"/>
    <property type="project" value="UniProtKB-KW"/>
</dbReference>
<sequence>MPLFGRKFAKKTRWHDGDDGDYSKVGPSSINRYEHGIRTDAADSVFGFCRPRNPGTFTGWLINMNPTDIMDEDKRLVSAVDFYFIQDDGERFKVALPFMPYFYIATKSGCEREVSAFLSRKFQGKLIRVEFVDKEDLSLPNHLSGLKRQYLRLLFMTVDDLMRVKKEIAPAAQKNRNREASSEAYTSLLARVLGGQGTDETSGHGRMSDQMDNIVDIREHDVAYHMRVAIDLKLNVAHWYNVRVRGGANPPEISARPDLVERPDPVIFAYDIETTKLPLKFPDTEIDQIMMISYMIDGQGFLITNREIVSEDIEDFEYTPKPEYEGPFSIFNEADEASLLQRFFEHIRETKPNIFVTYNGDGFDWPFVEARAIVHGLSLETEIGFTKDNQGDYRSTHSLHMDCLRWVKRDSYLPVGSHNLKAAAKAKLGYDPVELDPEEMCRMAAEQPQTLATYSVSDAVATFYMYQKYVHPFIFALCTIIPMEPDNVLRKGSGTLCEALLMVQAFQANVIFPNKQESALGKLTTDGHLLDTETYVGGHVEALEVGVFRSDLPCRFKMNPSAFGFLIGKVRQTVRHAMEEEEKIPLDEVINFDEVCEDICIKLKALQELPSRIECPLIYHLDVGAMYPNIILTNRLQPSAMVEEATCAACSFNRPGAMCQRSMMWKWRGNFLPATRSELQRIQYQLESEKFPPAEEFGLPRAFHQLSREEQAMHEKKRLADYCHKAYKKVRVTRLEERETTVCQRENSFYVDTVRAFRDRRYEFKGQHKVWKKKLVQAMEAGDAVAIKRCRNMEVLYDSLQLAHKCILNSFYGYVMRTGYVLCFMYCMLPSAASSV</sequence>
<evidence type="ECO:0000256" key="3">
    <source>
        <dbReference type="ARBA" id="ARBA00022485"/>
    </source>
</evidence>
<evidence type="ECO:0000313" key="18">
    <source>
        <dbReference type="Proteomes" id="UP000694388"/>
    </source>
</evidence>
<comment type="cofactor">
    <cofactor evidence="15">
        <name>[4Fe-4S] cluster</name>
        <dbReference type="ChEBI" id="CHEBI:49883"/>
    </cofactor>
</comment>
<dbReference type="InterPro" id="IPR012337">
    <property type="entry name" value="RNaseH-like_sf"/>
</dbReference>
<dbReference type="GeneTree" id="ENSGT00390000010194"/>
<dbReference type="GO" id="GO:0003677">
    <property type="term" value="F:DNA binding"/>
    <property type="evidence" value="ECO:0007669"/>
    <property type="project" value="UniProtKB-KW"/>
</dbReference>
<keyword evidence="7 15" id="KW-0479">Metal-binding</keyword>
<comment type="function">
    <text evidence="15">DNA polymerase II participates in chromosomal DNA replication.</text>
</comment>
<evidence type="ECO:0000256" key="10">
    <source>
        <dbReference type="ARBA" id="ARBA00022932"/>
    </source>
</evidence>
<dbReference type="Gene3D" id="3.30.342.10">
    <property type="entry name" value="DNA Polymerase, chain B, domain 1"/>
    <property type="match status" value="1"/>
</dbReference>
<dbReference type="Ensembl" id="ENSEBUT00000014557.1">
    <property type="protein sequence ID" value="ENSEBUP00000013981.1"/>
    <property type="gene ID" value="ENSEBUG00000008812.1"/>
</dbReference>
<protein>
    <recommendedName>
        <fullName evidence="15">DNA polymerase epsilon catalytic subunit</fullName>
        <ecNumber evidence="15">2.7.7.7</ecNumber>
    </recommendedName>
</protein>
<dbReference type="FunFam" id="1.10.287.690:FF:000005">
    <property type="entry name" value="DNA polymerase epsilon catalytic subunit"/>
    <property type="match status" value="1"/>
</dbReference>
<keyword evidence="14 15" id="KW-0539">Nucleus</keyword>
<keyword evidence="13 15" id="KW-0238">DNA-binding</keyword>
<keyword evidence="4 15" id="KW-0808">Transferase</keyword>
<dbReference type="GO" id="GO:0006297">
    <property type="term" value="P:nucleotide-excision repair, DNA gap filling"/>
    <property type="evidence" value="ECO:0007669"/>
    <property type="project" value="TreeGrafter"/>
</dbReference>
<dbReference type="GO" id="GO:0045004">
    <property type="term" value="P:DNA replication proofreading"/>
    <property type="evidence" value="ECO:0007669"/>
    <property type="project" value="TreeGrafter"/>
</dbReference>
<organism evidence="17 18">
    <name type="scientific">Eptatretus burgeri</name>
    <name type="common">Inshore hagfish</name>
    <dbReference type="NCBI Taxonomy" id="7764"/>
    <lineage>
        <taxon>Eukaryota</taxon>
        <taxon>Metazoa</taxon>
        <taxon>Chordata</taxon>
        <taxon>Craniata</taxon>
        <taxon>Vertebrata</taxon>
        <taxon>Cyclostomata</taxon>
        <taxon>Myxini</taxon>
        <taxon>Myxiniformes</taxon>
        <taxon>Myxinidae</taxon>
        <taxon>Eptatretinae</taxon>
        <taxon>Eptatretus</taxon>
    </lineage>
</organism>
<dbReference type="FunFam" id="3.30.420.10:FF:000010">
    <property type="entry name" value="DNA polymerase epsilon catalytic subunit"/>
    <property type="match status" value="1"/>
</dbReference>
<dbReference type="PANTHER" id="PTHR10670">
    <property type="entry name" value="DNA POLYMERASE EPSILON CATALYTIC SUBUNIT A"/>
    <property type="match status" value="1"/>
</dbReference>
<dbReference type="GO" id="GO:0008310">
    <property type="term" value="F:single-stranded DNA 3'-5' DNA exonuclease activity"/>
    <property type="evidence" value="ECO:0007669"/>
    <property type="project" value="TreeGrafter"/>
</dbReference>
<dbReference type="PANTHER" id="PTHR10670:SF0">
    <property type="entry name" value="DNA POLYMERASE EPSILON CATALYTIC SUBUNIT A"/>
    <property type="match status" value="1"/>
</dbReference>
<dbReference type="InterPro" id="IPR029703">
    <property type="entry name" value="POL2"/>
</dbReference>
<feature type="domain" description="DNA-directed DNA polymerase family B exonuclease" evidence="16">
    <location>
        <begin position="215"/>
        <end position="422"/>
    </location>
</feature>
<reference evidence="17" key="2">
    <citation type="submission" date="2025-09" db="UniProtKB">
        <authorList>
            <consortium name="Ensembl"/>
        </authorList>
    </citation>
    <scope>IDENTIFICATION</scope>
</reference>
<evidence type="ECO:0000256" key="7">
    <source>
        <dbReference type="ARBA" id="ARBA00022723"/>
    </source>
</evidence>
<comment type="subcellular location">
    <subcellularLocation>
        <location evidence="1 15">Nucleus</location>
    </subcellularLocation>
</comment>
<reference evidence="17" key="1">
    <citation type="submission" date="2025-08" db="UniProtKB">
        <authorList>
            <consortium name="Ensembl"/>
        </authorList>
    </citation>
    <scope>IDENTIFICATION</scope>
</reference>
<evidence type="ECO:0000256" key="2">
    <source>
        <dbReference type="ARBA" id="ARBA00005755"/>
    </source>
</evidence>
<evidence type="ECO:0000256" key="5">
    <source>
        <dbReference type="ARBA" id="ARBA00022695"/>
    </source>
</evidence>
<comment type="similarity">
    <text evidence="2 15">Belongs to the DNA polymerase type-B family.</text>
</comment>
<dbReference type="GO" id="GO:0000278">
    <property type="term" value="P:mitotic cell cycle"/>
    <property type="evidence" value="ECO:0007669"/>
    <property type="project" value="TreeGrafter"/>
</dbReference>
<dbReference type="Pfam" id="PF03104">
    <property type="entry name" value="DNA_pol_B_exo1"/>
    <property type="match status" value="1"/>
</dbReference>
<keyword evidence="6 15" id="KW-0235">DNA replication</keyword>
<dbReference type="GO" id="GO:0000166">
    <property type="term" value="F:nucleotide binding"/>
    <property type="evidence" value="ECO:0007669"/>
    <property type="project" value="InterPro"/>
</dbReference>
<dbReference type="InterPro" id="IPR036397">
    <property type="entry name" value="RNaseH_sf"/>
</dbReference>
<evidence type="ECO:0000256" key="15">
    <source>
        <dbReference type="RuleBase" id="RU365029"/>
    </source>
</evidence>
<keyword evidence="8 15" id="KW-0863">Zinc-finger</keyword>
<dbReference type="SUPFAM" id="SSF53098">
    <property type="entry name" value="Ribonuclease H-like"/>
    <property type="match status" value="1"/>
</dbReference>
<keyword evidence="18" id="KW-1185">Reference proteome</keyword>
<keyword evidence="5 15" id="KW-0548">Nucleotidyltransferase</keyword>
<evidence type="ECO:0000256" key="11">
    <source>
        <dbReference type="ARBA" id="ARBA00023004"/>
    </source>
</evidence>
<keyword evidence="12 15" id="KW-0411">Iron-sulfur</keyword>
<evidence type="ECO:0000256" key="9">
    <source>
        <dbReference type="ARBA" id="ARBA00022833"/>
    </source>
</evidence>
<dbReference type="EC" id="2.7.7.7" evidence="15"/>
<keyword evidence="11 15" id="KW-0408">Iron</keyword>
<dbReference type="SMART" id="SM00486">
    <property type="entry name" value="POLBc"/>
    <property type="match status" value="1"/>
</dbReference>
<dbReference type="GO" id="GO:0008622">
    <property type="term" value="C:epsilon DNA polymerase complex"/>
    <property type="evidence" value="ECO:0007669"/>
    <property type="project" value="InterPro"/>
</dbReference>
<dbReference type="AlphaFoldDB" id="A0A8C4QDS1"/>
<evidence type="ECO:0000259" key="16">
    <source>
        <dbReference type="Pfam" id="PF03104"/>
    </source>
</evidence>
<evidence type="ECO:0000256" key="4">
    <source>
        <dbReference type="ARBA" id="ARBA00022679"/>
    </source>
</evidence>
<dbReference type="GO" id="GO:0006272">
    <property type="term" value="P:leading strand elongation"/>
    <property type="evidence" value="ECO:0007669"/>
    <property type="project" value="TreeGrafter"/>
</dbReference>
<dbReference type="GO" id="GO:0051539">
    <property type="term" value="F:4 iron, 4 sulfur cluster binding"/>
    <property type="evidence" value="ECO:0007669"/>
    <property type="project" value="UniProtKB-KW"/>
</dbReference>
<keyword evidence="3 15" id="KW-0004">4Fe-4S</keyword>
<evidence type="ECO:0000256" key="14">
    <source>
        <dbReference type="ARBA" id="ARBA00023242"/>
    </source>
</evidence>
<dbReference type="InterPro" id="IPR006172">
    <property type="entry name" value="DNA-dir_DNA_pol_B"/>
</dbReference>
<dbReference type="InterPro" id="IPR043502">
    <property type="entry name" value="DNA/RNA_pol_sf"/>
</dbReference>
<dbReference type="OMA" id="KPECERE"/>
<keyword evidence="9 15" id="KW-0862">Zinc</keyword>
<dbReference type="InterPro" id="IPR006133">
    <property type="entry name" value="DNA-dir_DNA_pol_B_exonuc"/>
</dbReference>
<accession>A0A8C4QDS1</accession>
<dbReference type="SUPFAM" id="SSF56672">
    <property type="entry name" value="DNA/RNA polymerases"/>
    <property type="match status" value="1"/>
</dbReference>
<evidence type="ECO:0000256" key="13">
    <source>
        <dbReference type="ARBA" id="ARBA00023125"/>
    </source>
</evidence>
<evidence type="ECO:0000256" key="1">
    <source>
        <dbReference type="ARBA" id="ARBA00004123"/>
    </source>
</evidence>
<evidence type="ECO:0000256" key="8">
    <source>
        <dbReference type="ARBA" id="ARBA00022771"/>
    </source>
</evidence>
<keyword evidence="10 15" id="KW-0239">DNA-directed DNA polymerase</keyword>
<evidence type="ECO:0000256" key="6">
    <source>
        <dbReference type="ARBA" id="ARBA00022705"/>
    </source>
</evidence>
<name>A0A8C4QDS1_EPTBU</name>
<dbReference type="GO" id="GO:0006287">
    <property type="term" value="P:base-excision repair, gap-filling"/>
    <property type="evidence" value="ECO:0007669"/>
    <property type="project" value="TreeGrafter"/>
</dbReference>
<dbReference type="CDD" id="cd05779">
    <property type="entry name" value="DNA_polB_epsilon_exo"/>
    <property type="match status" value="1"/>
</dbReference>